<sequence length="530" mass="56330">MATLSAMKEASVAPPPGRDQPVPRLTMSGVGKVFGAFTALANIDIAFHAGEVHCLLGENGAGKSTLCNIIYGLHSPSSGAMVCDGVSYAPANPKAALASGVAMVHQHFSLIPELSVLDNLLMGQRFGRLDRRGEAARIVTLAETYGLSLDPHALVADLSVGQRQRVEIVKCLMHNPKILILDEPTAVLLPDEITALLEICRRVADSGSAVVMVTHKLAEIEAIADRVTVLHRGIVAARSDRPAADMDGLVRAMIQRPDATGDDPAGLAQLSTRRHRPSGKAADEVAQLDGISLRDELGIARLQDVTLSIARGEIVGIAGVEGNGQTELGNMLAGLLHASDGRWFVEGQDLSKASPRQITEAGVGIVPEDRHRVGAVDRLSLADNIFLNRMPHYSRFGIIDRRRQVAAASTLAQQFDVRAAGMGVRFGSLSGGNQQKAVLARELTTPNLRFLLAAQPTRGLDVGAVKAVYSLIRDAADTGVGVLLISSELDELLAVADRIVVLYRGQIVGECTTDASNREQIGIWMSGKHT</sequence>
<evidence type="ECO:0000256" key="5">
    <source>
        <dbReference type="ARBA" id="ARBA00022741"/>
    </source>
</evidence>
<dbReference type="PANTHER" id="PTHR43790:SF9">
    <property type="entry name" value="GALACTOFURANOSE TRANSPORTER ATP-BINDING PROTEIN YTFR"/>
    <property type="match status" value="1"/>
</dbReference>
<feature type="region of interest" description="Disordered" evidence="7">
    <location>
        <begin position="1"/>
        <end position="24"/>
    </location>
</feature>
<keyword evidence="3" id="KW-0762">Sugar transport</keyword>
<evidence type="ECO:0000256" key="1">
    <source>
        <dbReference type="ARBA" id="ARBA00005417"/>
    </source>
</evidence>
<dbReference type="CDD" id="cd03216">
    <property type="entry name" value="ABC_Carb_Monos_I"/>
    <property type="match status" value="1"/>
</dbReference>
<gene>
    <name evidence="9" type="ORF">NF348_14425</name>
</gene>
<dbReference type="Gene3D" id="3.40.50.300">
    <property type="entry name" value="P-loop containing nucleotide triphosphate hydrolases"/>
    <property type="match status" value="2"/>
</dbReference>
<keyword evidence="5" id="KW-0547">Nucleotide-binding</keyword>
<evidence type="ECO:0000256" key="6">
    <source>
        <dbReference type="ARBA" id="ARBA00022840"/>
    </source>
</evidence>
<accession>A0A9Q4AR17</accession>
<name>A0A9Q4AR17_9HYPH</name>
<dbReference type="AlphaFoldDB" id="A0A9Q4AR17"/>
<dbReference type="Proteomes" id="UP001060275">
    <property type="component" value="Unassembled WGS sequence"/>
</dbReference>
<dbReference type="InterPro" id="IPR003593">
    <property type="entry name" value="AAA+_ATPase"/>
</dbReference>
<dbReference type="EMBL" id="JAMWDU010000005">
    <property type="protein sequence ID" value="MCP8888314.1"/>
    <property type="molecule type" value="Genomic_DNA"/>
</dbReference>
<evidence type="ECO:0000256" key="7">
    <source>
        <dbReference type="SAM" id="MobiDB-lite"/>
    </source>
</evidence>
<dbReference type="InterPro" id="IPR050107">
    <property type="entry name" value="ABC_carbohydrate_import_ATPase"/>
</dbReference>
<dbReference type="PROSITE" id="PS50893">
    <property type="entry name" value="ABC_TRANSPORTER_2"/>
    <property type="match status" value="2"/>
</dbReference>
<dbReference type="CDD" id="cd03215">
    <property type="entry name" value="ABC_Carb_Monos_II"/>
    <property type="match status" value="1"/>
</dbReference>
<keyword evidence="2" id="KW-0813">Transport</keyword>
<dbReference type="PANTHER" id="PTHR43790">
    <property type="entry name" value="CARBOHYDRATE TRANSPORT ATP-BINDING PROTEIN MG119-RELATED"/>
    <property type="match status" value="1"/>
</dbReference>
<dbReference type="PROSITE" id="PS00211">
    <property type="entry name" value="ABC_TRANSPORTER_1"/>
    <property type="match status" value="2"/>
</dbReference>
<proteinExistence type="inferred from homology"/>
<reference evidence="9" key="1">
    <citation type="submission" date="2022-06" db="EMBL/GenBank/DDBJ databases">
        <title>Devosia sp. XJ19-45 genome assembly.</title>
        <authorList>
            <person name="Li B."/>
            <person name="Cai M."/>
            <person name="Nie G."/>
            <person name="Li W."/>
        </authorList>
    </citation>
    <scope>NUCLEOTIDE SEQUENCE</scope>
    <source>
        <strain evidence="9">XJ19-45</strain>
    </source>
</reference>
<dbReference type="GO" id="GO:0016887">
    <property type="term" value="F:ATP hydrolysis activity"/>
    <property type="evidence" value="ECO:0007669"/>
    <property type="project" value="InterPro"/>
</dbReference>
<comment type="similarity">
    <text evidence="1">Belongs to the ABC transporter superfamily.</text>
</comment>
<keyword evidence="6 9" id="KW-0067">ATP-binding</keyword>
<dbReference type="RefSeq" id="WP_254677812.1">
    <property type="nucleotide sequence ID" value="NZ_JAMWDU010000005.1"/>
</dbReference>
<keyword evidence="4" id="KW-0677">Repeat</keyword>
<dbReference type="SUPFAM" id="SSF52540">
    <property type="entry name" value="P-loop containing nucleoside triphosphate hydrolases"/>
    <property type="match status" value="2"/>
</dbReference>
<evidence type="ECO:0000256" key="3">
    <source>
        <dbReference type="ARBA" id="ARBA00022597"/>
    </source>
</evidence>
<dbReference type="GO" id="GO:0005524">
    <property type="term" value="F:ATP binding"/>
    <property type="evidence" value="ECO:0007669"/>
    <property type="project" value="UniProtKB-KW"/>
</dbReference>
<dbReference type="InterPro" id="IPR017871">
    <property type="entry name" value="ABC_transporter-like_CS"/>
</dbReference>
<dbReference type="InterPro" id="IPR027417">
    <property type="entry name" value="P-loop_NTPase"/>
</dbReference>
<dbReference type="Pfam" id="PF00005">
    <property type="entry name" value="ABC_tran"/>
    <property type="match status" value="2"/>
</dbReference>
<keyword evidence="10" id="KW-1185">Reference proteome</keyword>
<dbReference type="SMART" id="SM00382">
    <property type="entry name" value="AAA"/>
    <property type="match status" value="2"/>
</dbReference>
<feature type="domain" description="ABC transporter" evidence="8">
    <location>
        <begin position="25"/>
        <end position="257"/>
    </location>
</feature>
<evidence type="ECO:0000313" key="9">
    <source>
        <dbReference type="EMBL" id="MCP8888314.1"/>
    </source>
</evidence>
<evidence type="ECO:0000256" key="4">
    <source>
        <dbReference type="ARBA" id="ARBA00022737"/>
    </source>
</evidence>
<dbReference type="InterPro" id="IPR003439">
    <property type="entry name" value="ABC_transporter-like_ATP-bd"/>
</dbReference>
<evidence type="ECO:0000256" key="2">
    <source>
        <dbReference type="ARBA" id="ARBA00022448"/>
    </source>
</evidence>
<evidence type="ECO:0000259" key="8">
    <source>
        <dbReference type="PROSITE" id="PS50893"/>
    </source>
</evidence>
<evidence type="ECO:0000313" key="10">
    <source>
        <dbReference type="Proteomes" id="UP001060275"/>
    </source>
</evidence>
<protein>
    <submittedName>
        <fullName evidence="9">ABC transporter ATP-binding protein</fullName>
    </submittedName>
</protein>
<feature type="domain" description="ABC transporter" evidence="8">
    <location>
        <begin position="286"/>
        <end position="529"/>
    </location>
</feature>
<comment type="caution">
    <text evidence="9">The sequence shown here is derived from an EMBL/GenBank/DDBJ whole genome shotgun (WGS) entry which is preliminary data.</text>
</comment>
<organism evidence="9 10">
    <name type="scientific">Devosia ureilytica</name>
    <dbReference type="NCBI Taxonomy" id="2952754"/>
    <lineage>
        <taxon>Bacteria</taxon>
        <taxon>Pseudomonadati</taxon>
        <taxon>Pseudomonadota</taxon>
        <taxon>Alphaproteobacteria</taxon>
        <taxon>Hyphomicrobiales</taxon>
        <taxon>Devosiaceae</taxon>
        <taxon>Devosia</taxon>
    </lineage>
</organism>